<protein>
    <recommendedName>
        <fullName evidence="3">PqqD family peptide modification chaperone</fullName>
    </recommendedName>
</protein>
<dbReference type="Proteomes" id="UP000662814">
    <property type="component" value="Chromosome"/>
</dbReference>
<evidence type="ECO:0000313" key="2">
    <source>
        <dbReference type="Proteomes" id="UP000662814"/>
    </source>
</evidence>
<evidence type="ECO:0008006" key="3">
    <source>
        <dbReference type="Google" id="ProtNLM"/>
    </source>
</evidence>
<proteinExistence type="predicted"/>
<dbReference type="CDD" id="cd00267">
    <property type="entry name" value="ABC_ATPase"/>
    <property type="match status" value="1"/>
</dbReference>
<dbReference type="EMBL" id="CP061169">
    <property type="protein sequence ID" value="QPZ37468.1"/>
    <property type="molecule type" value="Genomic_DNA"/>
</dbReference>
<gene>
    <name evidence="1" type="ORF">HCR76_11550</name>
</gene>
<sequence length="382" mass="41585">MARLFTKQRRLDVDVLGSTIRLSFLTDEPDEHYDRLRRAWSGATVSRRRPDSTLAVGTNVAKSKDYDAYGADYDALAATVSTKVTLRGIELARGKHLMLHAAGVALPDGRVVAFVAPSGGGKTTLASHLGKQFGYVSDETVLIDRDLRVFPYRKPLSVIEDPEKKWRKTQVSPDELNLLALPRTPLTLAAIVLFERDANHGDSPELGNVALPEAIEDLSGQISYFGDLPDSACMLADVVHKTGGVRTLRYSEADSVASVLDQIIAEQHPDTDWSDVSSTVTEHRADDTYTRRDGVVAVNTAGSIVTMSDGTVRVLSGLSPVIWEVIANGARLEVIERALVEEFGAPEGMDARDVTQQAVDTLMAEGLISFNSTKPVQIESPW</sequence>
<organism evidence="1 2">
    <name type="scientific">Paramicrobacterium chengjingii</name>
    <dbReference type="NCBI Taxonomy" id="2769067"/>
    <lineage>
        <taxon>Bacteria</taxon>
        <taxon>Bacillati</taxon>
        <taxon>Actinomycetota</taxon>
        <taxon>Actinomycetes</taxon>
        <taxon>Micrococcales</taxon>
        <taxon>Microbacteriaceae</taxon>
        <taxon>Paramicrobacterium</taxon>
    </lineage>
</organism>
<dbReference type="RefSeq" id="WP_166990438.1">
    <property type="nucleotide sequence ID" value="NZ_CP061169.1"/>
</dbReference>
<name>A0ABX6YF88_9MICO</name>
<dbReference type="Gene3D" id="3.40.50.300">
    <property type="entry name" value="P-loop containing nucleotide triphosphate hydrolases"/>
    <property type="match status" value="1"/>
</dbReference>
<dbReference type="SUPFAM" id="SSF52540">
    <property type="entry name" value="P-loop containing nucleoside triphosphate hydrolases"/>
    <property type="match status" value="1"/>
</dbReference>
<dbReference type="SUPFAM" id="SSF53795">
    <property type="entry name" value="PEP carboxykinase-like"/>
    <property type="match status" value="1"/>
</dbReference>
<keyword evidence="2" id="KW-1185">Reference proteome</keyword>
<reference evidence="1 2" key="1">
    <citation type="submission" date="2020-12" db="EMBL/GenBank/DDBJ databases">
        <title>Microbacterium sp. HY060.</title>
        <authorList>
            <person name="Zhou J."/>
        </authorList>
    </citation>
    <scope>NUCLEOTIDE SEQUENCE [LARGE SCALE GENOMIC DNA]</scope>
    <source>
        <strain evidence="1 2">HY60</strain>
    </source>
</reference>
<accession>A0ABX6YF88</accession>
<evidence type="ECO:0000313" key="1">
    <source>
        <dbReference type="EMBL" id="QPZ37468.1"/>
    </source>
</evidence>
<dbReference type="InterPro" id="IPR027417">
    <property type="entry name" value="P-loop_NTPase"/>
</dbReference>